<dbReference type="RefSeq" id="WP_352887862.1">
    <property type="nucleotide sequence ID" value="NZ_JBEPIJ010000004.1"/>
</dbReference>
<dbReference type="EMBL" id="JBEPIJ010000004">
    <property type="protein sequence ID" value="MES0873302.1"/>
    <property type="molecule type" value="Genomic_DNA"/>
</dbReference>
<dbReference type="InterPro" id="IPR012340">
    <property type="entry name" value="NA-bd_OB-fold"/>
</dbReference>
<dbReference type="InterPro" id="IPR052513">
    <property type="entry name" value="Thioester_dehydratase-like"/>
</dbReference>
<comment type="caution">
    <text evidence="2">The sequence shown here is derived from an EMBL/GenBank/DDBJ whole genome shotgun (WGS) entry which is preliminary data.</text>
</comment>
<accession>A0ABV2A7X7</accession>
<dbReference type="SUPFAM" id="SSF50249">
    <property type="entry name" value="Nucleic acid-binding proteins"/>
    <property type="match status" value="1"/>
</dbReference>
<evidence type="ECO:0000259" key="1">
    <source>
        <dbReference type="Pfam" id="PF01796"/>
    </source>
</evidence>
<dbReference type="Proteomes" id="UP001465331">
    <property type="component" value="Unassembled WGS sequence"/>
</dbReference>
<dbReference type="PANTHER" id="PTHR34075">
    <property type="entry name" value="BLR3430 PROTEIN"/>
    <property type="match status" value="1"/>
</dbReference>
<feature type="domain" description="ChsH2 C-terminal OB-fold" evidence="1">
    <location>
        <begin position="75"/>
        <end position="145"/>
    </location>
</feature>
<proteinExistence type="predicted"/>
<evidence type="ECO:0000313" key="3">
    <source>
        <dbReference type="Proteomes" id="UP001465331"/>
    </source>
</evidence>
<protein>
    <submittedName>
        <fullName evidence="2">OB-fold domain-containing protein</fullName>
    </submittedName>
</protein>
<keyword evidence="3" id="KW-1185">Reference proteome</keyword>
<organism evidence="2 3">
    <name type="scientific">Sinimarinibacterium thermocellulolyticum</name>
    <dbReference type="NCBI Taxonomy" id="3170016"/>
    <lineage>
        <taxon>Bacteria</taxon>
        <taxon>Pseudomonadati</taxon>
        <taxon>Pseudomonadota</taxon>
        <taxon>Gammaproteobacteria</taxon>
        <taxon>Nevskiales</taxon>
        <taxon>Nevskiaceae</taxon>
        <taxon>Sinimarinibacterium</taxon>
    </lineage>
</organism>
<name>A0ABV2A7X7_9GAMM</name>
<dbReference type="PANTHER" id="PTHR34075:SF5">
    <property type="entry name" value="BLR3430 PROTEIN"/>
    <property type="match status" value="1"/>
</dbReference>
<sequence length="168" mass="18549">MKALIGSKGLAARTNAAEEIPLEGRLNEGERWRLVADRLFVVADHETALLAGRCRRTGQLRFPLPEAGGSEAFEEVRLPSAGKLWTFTVQRFRPKSPFNDGMAHDAEFVPYAVGYVELGDLLIVESRIVAADIGALKIGMPMRLVRERLRRDPDGVEVITYAFSPEGA</sequence>
<reference evidence="2 3" key="1">
    <citation type="submission" date="2024-06" db="EMBL/GenBank/DDBJ databases">
        <authorList>
            <person name="Li Z."/>
            <person name="Jiang Y."/>
        </authorList>
    </citation>
    <scope>NUCLEOTIDE SEQUENCE [LARGE SCALE GENOMIC DNA]</scope>
    <source>
        <strain evidence="2 3">HSW-8</strain>
    </source>
</reference>
<dbReference type="InterPro" id="IPR002878">
    <property type="entry name" value="ChsH2_C"/>
</dbReference>
<gene>
    <name evidence="2" type="ORF">ABSH63_04645</name>
</gene>
<dbReference type="Pfam" id="PF01796">
    <property type="entry name" value="OB_ChsH2_C"/>
    <property type="match status" value="1"/>
</dbReference>
<evidence type="ECO:0000313" key="2">
    <source>
        <dbReference type="EMBL" id="MES0873302.1"/>
    </source>
</evidence>